<proteinExistence type="predicted"/>
<gene>
    <name evidence="1" type="ORF">ACOLOM_LOCUS7187</name>
</gene>
<evidence type="ECO:0000313" key="2">
    <source>
        <dbReference type="Proteomes" id="UP000789525"/>
    </source>
</evidence>
<sequence>VCASAPTGSGKTLAYVVPIVEILSSRVVTRLRALVILPTRDLVQQVRETFEACCKGTKLQVVDEADRLLTTSFQEWLKQVLTALRPPPQPVSFTPNGSKTNSLFDALPIPDGIAPSWMPAFGSEIDEEAHSSCQKLLFSATLTRDPAKIAELQLRKPKYFIVRERIGQNTGTGMDVDLDVGIYEESFETPATLRKNVSNALVFTKSTESTSRLMRLLEYFERERSRGSTDGSEAKAPLKAEAFSSDLPPAQRKSILERFKRKEIDM</sequence>
<name>A0ACA9MYB9_9GLOM</name>
<accession>A0ACA9MYB9</accession>
<reference evidence="1" key="1">
    <citation type="submission" date="2021-06" db="EMBL/GenBank/DDBJ databases">
        <authorList>
            <person name="Kallberg Y."/>
            <person name="Tangrot J."/>
            <person name="Rosling A."/>
        </authorList>
    </citation>
    <scope>NUCLEOTIDE SEQUENCE</scope>
    <source>
        <strain evidence="1">CL356</strain>
    </source>
</reference>
<feature type="non-terminal residue" evidence="1">
    <location>
        <position position="1"/>
    </location>
</feature>
<organism evidence="1 2">
    <name type="scientific">Acaulospora colombiana</name>
    <dbReference type="NCBI Taxonomy" id="27376"/>
    <lineage>
        <taxon>Eukaryota</taxon>
        <taxon>Fungi</taxon>
        <taxon>Fungi incertae sedis</taxon>
        <taxon>Mucoromycota</taxon>
        <taxon>Glomeromycotina</taxon>
        <taxon>Glomeromycetes</taxon>
        <taxon>Diversisporales</taxon>
        <taxon>Acaulosporaceae</taxon>
        <taxon>Acaulospora</taxon>
    </lineage>
</organism>
<dbReference type="Proteomes" id="UP000789525">
    <property type="component" value="Unassembled WGS sequence"/>
</dbReference>
<protein>
    <submittedName>
        <fullName evidence="1">15105_t:CDS:1</fullName>
    </submittedName>
</protein>
<comment type="caution">
    <text evidence="1">The sequence shown here is derived from an EMBL/GenBank/DDBJ whole genome shotgun (WGS) entry which is preliminary data.</text>
</comment>
<evidence type="ECO:0000313" key="1">
    <source>
        <dbReference type="EMBL" id="CAG8616479.1"/>
    </source>
</evidence>
<dbReference type="EMBL" id="CAJVPT010016089">
    <property type="protein sequence ID" value="CAG8616479.1"/>
    <property type="molecule type" value="Genomic_DNA"/>
</dbReference>
<keyword evidence="2" id="KW-1185">Reference proteome</keyword>